<keyword evidence="3 9" id="KW-0378">Hydrolase</keyword>
<reference evidence="11 12" key="1">
    <citation type="journal article" date="2014" name="BMC Genomics">
        <title>Comparison of environmental and isolate Sulfobacillus genomes reveals diverse carbon, sulfur, nitrogen, and hydrogen metabolisms.</title>
        <authorList>
            <person name="Justice N.B."/>
            <person name="Norman A."/>
            <person name="Brown C.T."/>
            <person name="Singh A."/>
            <person name="Thomas B.C."/>
            <person name="Banfield J.F."/>
        </authorList>
    </citation>
    <scope>NUCLEOTIDE SEQUENCE [LARGE SCALE GENOMIC DNA]</scope>
    <source>
        <strain evidence="11">AMDSBA1</strain>
    </source>
</reference>
<dbReference type="PANTHER" id="PTHR37168">
    <property type="entry name" value="CRISPR-ASSOCIATED EXONUCLEASE CAS4"/>
    <property type="match status" value="1"/>
</dbReference>
<evidence type="ECO:0000313" key="11">
    <source>
        <dbReference type="EMBL" id="PSR26924.1"/>
    </source>
</evidence>
<comment type="cofactor">
    <cofactor evidence="9">
        <name>iron-sulfur cluster</name>
        <dbReference type="ChEBI" id="CHEBI:30408"/>
    </cofactor>
</comment>
<evidence type="ECO:0000259" key="10">
    <source>
        <dbReference type="Pfam" id="PF01930"/>
    </source>
</evidence>
<dbReference type="InterPro" id="IPR022765">
    <property type="entry name" value="Dna2/Cas4_DUF83"/>
</dbReference>
<keyword evidence="4 9" id="KW-0269">Exonuclease</keyword>
<dbReference type="Gene3D" id="3.90.320.10">
    <property type="match status" value="1"/>
</dbReference>
<name>A0A2T2WXG6_9FIRM</name>
<dbReference type="NCBIfam" id="TIGR00372">
    <property type="entry name" value="cas4"/>
    <property type="match status" value="1"/>
</dbReference>
<accession>A0A2T2WXG6</accession>
<dbReference type="AlphaFoldDB" id="A0A2T2WXG6"/>
<sequence length="169" mass="19676">MSLAPLPHIGGTYIWYYMICRRELWLMAHAVNPDEDDPNIEYGRFLHERAYAREGHEVAVDSSKMDRVIERDGEVIVVEIKKSSRAIDSARTQLAYYLFELEQRGIHAKGELRFPEEKRKDVVALDDDWRKRLLEIQEDINDLVALPVPPPATRVSWCAHCGYAEFCWS</sequence>
<evidence type="ECO:0000256" key="4">
    <source>
        <dbReference type="ARBA" id="ARBA00022839"/>
    </source>
</evidence>
<dbReference type="GO" id="GO:0051536">
    <property type="term" value="F:iron-sulfur cluster binding"/>
    <property type="evidence" value="ECO:0007669"/>
    <property type="project" value="UniProtKB-KW"/>
</dbReference>
<dbReference type="GO" id="GO:0004527">
    <property type="term" value="F:exonuclease activity"/>
    <property type="evidence" value="ECO:0007669"/>
    <property type="project" value="UniProtKB-KW"/>
</dbReference>
<keyword evidence="7 9" id="KW-0051">Antiviral defense</keyword>
<keyword evidence="6 9" id="KW-0411">Iron-sulfur</keyword>
<dbReference type="EC" id="3.1.12.1" evidence="9"/>
<dbReference type="PANTHER" id="PTHR37168:SF2">
    <property type="entry name" value="CRISPR-ASSOCIATED EXONUCLEASE CAS4"/>
    <property type="match status" value="1"/>
</dbReference>
<evidence type="ECO:0000256" key="1">
    <source>
        <dbReference type="ARBA" id="ARBA00022722"/>
    </source>
</evidence>
<comment type="caution">
    <text evidence="11">The sequence shown here is derived from an EMBL/GenBank/DDBJ whole genome shotgun (WGS) entry which is preliminary data.</text>
</comment>
<keyword evidence="5 9" id="KW-0408">Iron</keyword>
<dbReference type="Proteomes" id="UP000242699">
    <property type="component" value="Unassembled WGS sequence"/>
</dbReference>
<evidence type="ECO:0000256" key="8">
    <source>
        <dbReference type="ARBA" id="ARBA00023211"/>
    </source>
</evidence>
<evidence type="ECO:0000256" key="7">
    <source>
        <dbReference type="ARBA" id="ARBA00023118"/>
    </source>
</evidence>
<proteinExistence type="inferred from homology"/>
<evidence type="ECO:0000256" key="2">
    <source>
        <dbReference type="ARBA" id="ARBA00022723"/>
    </source>
</evidence>
<evidence type="ECO:0000256" key="6">
    <source>
        <dbReference type="ARBA" id="ARBA00023014"/>
    </source>
</evidence>
<dbReference type="GO" id="GO:0046872">
    <property type="term" value="F:metal ion binding"/>
    <property type="evidence" value="ECO:0007669"/>
    <property type="project" value="UniProtKB-KW"/>
</dbReference>
<organism evidence="11 12">
    <name type="scientific">Sulfobacillus benefaciens</name>
    <dbReference type="NCBI Taxonomy" id="453960"/>
    <lineage>
        <taxon>Bacteria</taxon>
        <taxon>Bacillati</taxon>
        <taxon>Bacillota</taxon>
        <taxon>Clostridia</taxon>
        <taxon>Eubacteriales</taxon>
        <taxon>Clostridiales Family XVII. Incertae Sedis</taxon>
        <taxon>Sulfobacillus</taxon>
    </lineage>
</organism>
<dbReference type="InterPro" id="IPR013343">
    <property type="entry name" value="CRISPR-assoc_prot_Cas4"/>
</dbReference>
<dbReference type="Pfam" id="PF01930">
    <property type="entry name" value="Cas_Cas4"/>
    <property type="match status" value="1"/>
</dbReference>
<evidence type="ECO:0000256" key="5">
    <source>
        <dbReference type="ARBA" id="ARBA00023004"/>
    </source>
</evidence>
<gene>
    <name evidence="11" type="primary">cas4</name>
    <name evidence="11" type="ORF">C7B43_12735</name>
</gene>
<comment type="cofactor">
    <cofactor evidence="9">
        <name>Mg(2+)</name>
        <dbReference type="ChEBI" id="CHEBI:18420"/>
    </cofactor>
    <cofactor evidence="9">
        <name>Mn(2+)</name>
        <dbReference type="ChEBI" id="CHEBI:29035"/>
    </cofactor>
    <text evidence="9">Mg(2+) or Mn(2+) required for ssDNA cleavage activity.</text>
</comment>
<comment type="similarity">
    <text evidence="9">Belongs to the CRISPR-associated exonuclease Cas4 family.</text>
</comment>
<feature type="domain" description="DUF83" evidence="10">
    <location>
        <begin position="11"/>
        <end position="169"/>
    </location>
</feature>
<evidence type="ECO:0000313" key="12">
    <source>
        <dbReference type="Proteomes" id="UP000242699"/>
    </source>
</evidence>
<dbReference type="EMBL" id="PXYT01000031">
    <property type="protein sequence ID" value="PSR26924.1"/>
    <property type="molecule type" value="Genomic_DNA"/>
</dbReference>
<keyword evidence="2 9" id="KW-0479">Metal-binding</keyword>
<keyword evidence="8 9" id="KW-0464">Manganese</keyword>
<evidence type="ECO:0000256" key="3">
    <source>
        <dbReference type="ARBA" id="ARBA00022801"/>
    </source>
</evidence>
<dbReference type="GO" id="GO:0051607">
    <property type="term" value="P:defense response to virus"/>
    <property type="evidence" value="ECO:0007669"/>
    <property type="project" value="UniProtKB-KW"/>
</dbReference>
<comment type="function">
    <text evidence="9">CRISPR (clustered regularly interspaced short palindromic repeat) is an adaptive immune system that provides protection against mobile genetic elements (viruses, transposable elements and conjugative plasmids). CRISPR clusters contain sequences complementary to antecedent mobile elements and target invading nucleic acids. CRISPR clusters are transcribed and processed into CRISPR RNA (crRNA).</text>
</comment>
<keyword evidence="1 9" id="KW-0540">Nuclease</keyword>
<evidence type="ECO:0000256" key="9">
    <source>
        <dbReference type="RuleBase" id="RU365022"/>
    </source>
</evidence>
<dbReference type="InterPro" id="IPR011604">
    <property type="entry name" value="PDDEXK-like_dom_sf"/>
</dbReference>
<protein>
    <recommendedName>
        <fullName evidence="9">CRISPR-associated exonuclease Cas4</fullName>
        <ecNumber evidence="9">3.1.12.1</ecNumber>
    </recommendedName>
</protein>